<protein>
    <submittedName>
        <fullName evidence="1">Uncharacterized protein</fullName>
    </submittedName>
</protein>
<dbReference type="EMBL" id="MHUC01000015">
    <property type="protein sequence ID" value="OHA70943.1"/>
    <property type="molecule type" value="Genomic_DNA"/>
</dbReference>
<dbReference type="Proteomes" id="UP000177078">
    <property type="component" value="Unassembled WGS sequence"/>
</dbReference>
<accession>A0A1G2RDM4</accession>
<name>A0A1G2RDM4_9BACT</name>
<evidence type="ECO:0000313" key="1">
    <source>
        <dbReference type="EMBL" id="OHA70943.1"/>
    </source>
</evidence>
<comment type="caution">
    <text evidence="1">The sequence shown here is derived from an EMBL/GenBank/DDBJ whole genome shotgun (WGS) entry which is preliminary data.</text>
</comment>
<reference evidence="1 2" key="1">
    <citation type="journal article" date="2016" name="Nat. Commun.">
        <title>Thousands of microbial genomes shed light on interconnected biogeochemical processes in an aquifer system.</title>
        <authorList>
            <person name="Anantharaman K."/>
            <person name="Brown C.T."/>
            <person name="Hug L.A."/>
            <person name="Sharon I."/>
            <person name="Castelle C.J."/>
            <person name="Probst A.J."/>
            <person name="Thomas B.C."/>
            <person name="Singh A."/>
            <person name="Wilkins M.J."/>
            <person name="Karaoz U."/>
            <person name="Brodie E.L."/>
            <person name="Williams K.H."/>
            <person name="Hubbard S.S."/>
            <person name="Banfield J.F."/>
        </authorList>
    </citation>
    <scope>NUCLEOTIDE SEQUENCE [LARGE SCALE GENOMIC DNA]</scope>
</reference>
<organism evidence="1 2">
    <name type="scientific">Candidatus Wildermuthbacteria bacterium RIFCSPHIGHO2_12_FULL_40_12</name>
    <dbReference type="NCBI Taxonomy" id="1802457"/>
    <lineage>
        <taxon>Bacteria</taxon>
        <taxon>Candidatus Wildermuthiibacteriota</taxon>
    </lineage>
</organism>
<dbReference type="AlphaFoldDB" id="A0A1G2RDM4"/>
<sequence length="73" mass="8340">MEGARGRNFFARSASWRGGLWFFLGIFDKVSSSEIVNILHIQTKVNFRIFLMGFRNGNSFSLIESIIKNPPTN</sequence>
<proteinExistence type="predicted"/>
<evidence type="ECO:0000313" key="2">
    <source>
        <dbReference type="Proteomes" id="UP000177078"/>
    </source>
</evidence>
<gene>
    <name evidence="1" type="ORF">A3F15_02210</name>
</gene>